<gene>
    <name evidence="2" type="ORF">F2Q68_00010994</name>
</gene>
<dbReference type="EMBL" id="QGKW02000717">
    <property type="protein sequence ID" value="KAF2599575.1"/>
    <property type="molecule type" value="Genomic_DNA"/>
</dbReference>
<feature type="region of interest" description="Disordered" evidence="1">
    <location>
        <begin position="83"/>
        <end position="153"/>
    </location>
</feature>
<name>A0A8S9KYH8_BRACR</name>
<sequence>MGMLEELGMHIPKKLKDALASNEAIFKKEMEEVTVESITEQDFVLPRFHGLDALQGVNQFGSNIGTVDPITASALRSPALVSEHLVTASSSSSDDRSKHTTSGDHAGKPLGSALRVSTQETLIEGREPPLTDSKGMEVAGVTGTAASRPVAED</sequence>
<comment type="caution">
    <text evidence="2">The sequence shown here is derived from an EMBL/GenBank/DDBJ whole genome shotgun (WGS) entry which is preliminary data.</text>
</comment>
<reference evidence="2" key="1">
    <citation type="submission" date="2019-12" db="EMBL/GenBank/DDBJ databases">
        <title>Genome sequencing and annotation of Brassica cretica.</title>
        <authorList>
            <person name="Studholme D.J."/>
            <person name="Sarris P.F."/>
        </authorList>
    </citation>
    <scope>NUCLEOTIDE SEQUENCE</scope>
    <source>
        <strain evidence="2">PFS-001/15</strain>
        <tissue evidence="2">Leaf</tissue>
    </source>
</reference>
<dbReference type="Proteomes" id="UP000712281">
    <property type="component" value="Unassembled WGS sequence"/>
</dbReference>
<feature type="compositionally biased region" description="Basic and acidic residues" evidence="1">
    <location>
        <begin position="93"/>
        <end position="107"/>
    </location>
</feature>
<proteinExistence type="predicted"/>
<evidence type="ECO:0000313" key="2">
    <source>
        <dbReference type="EMBL" id="KAF2599575.1"/>
    </source>
</evidence>
<protein>
    <submittedName>
        <fullName evidence="2">Uncharacterized protein</fullName>
    </submittedName>
</protein>
<dbReference type="AlphaFoldDB" id="A0A8S9KYH8"/>
<accession>A0A8S9KYH8</accession>
<evidence type="ECO:0000256" key="1">
    <source>
        <dbReference type="SAM" id="MobiDB-lite"/>
    </source>
</evidence>
<organism evidence="2 3">
    <name type="scientific">Brassica cretica</name>
    <name type="common">Mustard</name>
    <dbReference type="NCBI Taxonomy" id="69181"/>
    <lineage>
        <taxon>Eukaryota</taxon>
        <taxon>Viridiplantae</taxon>
        <taxon>Streptophyta</taxon>
        <taxon>Embryophyta</taxon>
        <taxon>Tracheophyta</taxon>
        <taxon>Spermatophyta</taxon>
        <taxon>Magnoliopsida</taxon>
        <taxon>eudicotyledons</taxon>
        <taxon>Gunneridae</taxon>
        <taxon>Pentapetalae</taxon>
        <taxon>rosids</taxon>
        <taxon>malvids</taxon>
        <taxon>Brassicales</taxon>
        <taxon>Brassicaceae</taxon>
        <taxon>Brassiceae</taxon>
        <taxon>Brassica</taxon>
    </lineage>
</organism>
<evidence type="ECO:0000313" key="3">
    <source>
        <dbReference type="Proteomes" id="UP000712281"/>
    </source>
</evidence>